<keyword evidence="1" id="KW-0560">Oxidoreductase</keyword>
<dbReference type="PANTHER" id="PTHR43401:SF2">
    <property type="entry name" value="L-THREONINE 3-DEHYDROGENASE"/>
    <property type="match status" value="1"/>
</dbReference>
<dbReference type="InterPro" id="IPR050129">
    <property type="entry name" value="Zn_alcohol_dh"/>
</dbReference>
<dbReference type="EMBL" id="VSSQ01109231">
    <property type="protein sequence ID" value="MPN47609.1"/>
    <property type="molecule type" value="Genomic_DNA"/>
</dbReference>
<proteinExistence type="predicted"/>
<evidence type="ECO:0000313" key="2">
    <source>
        <dbReference type="EMBL" id="MPN47609.1"/>
    </source>
</evidence>
<dbReference type="GO" id="GO:0016491">
    <property type="term" value="F:oxidoreductase activity"/>
    <property type="evidence" value="ECO:0007669"/>
    <property type="project" value="UniProtKB-KW"/>
</dbReference>
<sequence>MPGVESTVEMPLFDIYKKELTIVGSMINPDTHQRAVNLINSGRIEIKKLITHVFDLEHLDEAIQMQMSAKSIKVVVHPQDK</sequence>
<evidence type="ECO:0008006" key="3">
    <source>
        <dbReference type="Google" id="ProtNLM"/>
    </source>
</evidence>
<reference evidence="2" key="1">
    <citation type="submission" date="2019-08" db="EMBL/GenBank/DDBJ databases">
        <authorList>
            <person name="Kucharzyk K."/>
            <person name="Murdoch R.W."/>
            <person name="Higgins S."/>
            <person name="Loffler F."/>
        </authorList>
    </citation>
    <scope>NUCLEOTIDE SEQUENCE</scope>
</reference>
<protein>
    <recommendedName>
        <fullName evidence="3">D-arabitol-phosphate dehydrogenase</fullName>
    </recommendedName>
</protein>
<evidence type="ECO:0000256" key="1">
    <source>
        <dbReference type="ARBA" id="ARBA00023002"/>
    </source>
</evidence>
<dbReference type="Gene3D" id="3.90.180.10">
    <property type="entry name" value="Medium-chain alcohol dehydrogenases, catalytic domain"/>
    <property type="match status" value="1"/>
</dbReference>
<organism evidence="2">
    <name type="scientific">bioreactor metagenome</name>
    <dbReference type="NCBI Taxonomy" id="1076179"/>
    <lineage>
        <taxon>unclassified sequences</taxon>
        <taxon>metagenomes</taxon>
        <taxon>ecological metagenomes</taxon>
    </lineage>
</organism>
<dbReference type="AlphaFoldDB" id="A0A645IAY5"/>
<comment type="caution">
    <text evidence="2">The sequence shown here is derived from an EMBL/GenBank/DDBJ whole genome shotgun (WGS) entry which is preliminary data.</text>
</comment>
<dbReference type="PANTHER" id="PTHR43401">
    <property type="entry name" value="L-THREONINE 3-DEHYDROGENASE"/>
    <property type="match status" value="1"/>
</dbReference>
<accession>A0A645IAY5</accession>
<name>A0A645IAY5_9ZZZZ</name>
<gene>
    <name evidence="2" type="ORF">SDC9_195212</name>
</gene>
<dbReference type="Gene3D" id="3.40.50.720">
    <property type="entry name" value="NAD(P)-binding Rossmann-like Domain"/>
    <property type="match status" value="1"/>
</dbReference>